<dbReference type="STRING" id="1227498.C492_14746"/>
<gene>
    <name evidence="1" type="ORF">C492_14746</name>
</gene>
<comment type="caution">
    <text evidence="1">The sequence shown here is derived from an EMBL/GenBank/DDBJ whole genome shotgun (WGS) entry which is preliminary data.</text>
</comment>
<evidence type="ECO:0000313" key="2">
    <source>
        <dbReference type="Proteomes" id="UP000011531"/>
    </source>
</evidence>
<dbReference type="Pfam" id="PF13578">
    <property type="entry name" value="Methyltransf_24"/>
    <property type="match status" value="1"/>
</dbReference>
<dbReference type="InterPro" id="IPR029063">
    <property type="entry name" value="SAM-dependent_MTases_sf"/>
</dbReference>
<dbReference type="Gene3D" id="3.40.50.150">
    <property type="entry name" value="Vaccinia Virus protein VP39"/>
    <property type="match status" value="1"/>
</dbReference>
<keyword evidence="2" id="KW-1185">Reference proteome</keyword>
<accession>L9X3M3</accession>
<name>L9X3M3_9EURY</name>
<dbReference type="GO" id="GO:0008168">
    <property type="term" value="F:methyltransferase activity"/>
    <property type="evidence" value="ECO:0007669"/>
    <property type="project" value="UniProtKB-KW"/>
</dbReference>
<protein>
    <submittedName>
        <fullName evidence="1">Methyltransferase</fullName>
    </submittedName>
</protein>
<dbReference type="EMBL" id="AOIA01000126">
    <property type="protein sequence ID" value="ELY56369.1"/>
    <property type="molecule type" value="Genomic_DNA"/>
</dbReference>
<proteinExistence type="predicted"/>
<evidence type="ECO:0000313" key="1">
    <source>
        <dbReference type="EMBL" id="ELY56369.1"/>
    </source>
</evidence>
<dbReference type="Proteomes" id="UP000011531">
    <property type="component" value="Unassembled WGS sequence"/>
</dbReference>
<reference evidence="1 2" key="1">
    <citation type="journal article" date="2014" name="PLoS Genet.">
        <title>Phylogenetically driven sequencing of extremely halophilic archaea reveals strategies for static and dynamic osmo-response.</title>
        <authorList>
            <person name="Becker E.A."/>
            <person name="Seitzer P.M."/>
            <person name="Tritt A."/>
            <person name="Larsen D."/>
            <person name="Krusor M."/>
            <person name="Yao A.I."/>
            <person name="Wu D."/>
            <person name="Madern D."/>
            <person name="Eisen J.A."/>
            <person name="Darling A.E."/>
            <person name="Facciotti M.T."/>
        </authorList>
    </citation>
    <scope>NUCLEOTIDE SEQUENCE [LARGE SCALE GENOMIC DNA]</scope>
    <source>
        <strain evidence="1 2">DSM 18795</strain>
    </source>
</reference>
<organism evidence="1 2">
    <name type="scientific">Natronococcus jeotgali DSM 18795</name>
    <dbReference type="NCBI Taxonomy" id="1227498"/>
    <lineage>
        <taxon>Archaea</taxon>
        <taxon>Methanobacteriati</taxon>
        <taxon>Methanobacteriota</taxon>
        <taxon>Stenosarchaea group</taxon>
        <taxon>Halobacteria</taxon>
        <taxon>Halobacteriales</taxon>
        <taxon>Natrialbaceae</taxon>
        <taxon>Natronococcus</taxon>
    </lineage>
</organism>
<keyword evidence="1" id="KW-0808">Transferase</keyword>
<keyword evidence="1" id="KW-0489">Methyltransferase</keyword>
<sequence>MLLEDGTAPNFDVAFLDGHHQKDATLEYFDALYEFANEDAIIAFDDVNGYSDGMDEAWAEIRADPRVDLSVLTNRTGFVVVNSSVSDPKRFSLPY</sequence>
<dbReference type="GO" id="GO:0032259">
    <property type="term" value="P:methylation"/>
    <property type="evidence" value="ECO:0007669"/>
    <property type="project" value="UniProtKB-KW"/>
</dbReference>
<dbReference type="AlphaFoldDB" id="L9X3M3"/>